<sequence length="185" mass="20390">MRRSAPFLLLPAMLAVAGCDSYQPEQLYMATSPACSAWVDASRFDLPEGVSVTATAPVTTGRGGAEFGVIYQIPRGGKVQFTTRAFDFTQPKGAVIAKGQLLTFYQRGMNARAEIVEVIKEVPGMLIPVATSDATQWRVRLGVKQGLPERFDFVTPGIIIKGSTYPVRTFTYRWFPERKAYGLCR</sequence>
<accession>A0A562R2T9</accession>
<dbReference type="RefSeq" id="WP_229474653.1">
    <property type="nucleotide sequence ID" value="NZ_VLLB01000007.1"/>
</dbReference>
<keyword evidence="1" id="KW-0732">Signal</keyword>
<dbReference type="PROSITE" id="PS51257">
    <property type="entry name" value="PROKAR_LIPOPROTEIN"/>
    <property type="match status" value="1"/>
</dbReference>
<feature type="signal peptide" evidence="1">
    <location>
        <begin position="1"/>
        <end position="17"/>
    </location>
</feature>
<evidence type="ECO:0000313" key="2">
    <source>
        <dbReference type="EMBL" id="TWI62894.1"/>
    </source>
</evidence>
<evidence type="ECO:0000313" key="3">
    <source>
        <dbReference type="Proteomes" id="UP000318431"/>
    </source>
</evidence>
<protein>
    <recommendedName>
        <fullName evidence="4">Lipoprotein</fullName>
    </recommendedName>
</protein>
<proteinExistence type="predicted"/>
<name>A0A562R2T9_9BURK</name>
<evidence type="ECO:0000256" key="1">
    <source>
        <dbReference type="SAM" id="SignalP"/>
    </source>
</evidence>
<feature type="chain" id="PRO_5022100007" description="Lipoprotein" evidence="1">
    <location>
        <begin position="18"/>
        <end position="185"/>
    </location>
</feature>
<evidence type="ECO:0008006" key="4">
    <source>
        <dbReference type="Google" id="ProtNLM"/>
    </source>
</evidence>
<dbReference type="Proteomes" id="UP000318431">
    <property type="component" value="Unassembled WGS sequence"/>
</dbReference>
<dbReference type="AlphaFoldDB" id="A0A562R2T9"/>
<keyword evidence="3" id="KW-1185">Reference proteome</keyword>
<dbReference type="EMBL" id="VLLB01000007">
    <property type="protein sequence ID" value="TWI62894.1"/>
    <property type="molecule type" value="Genomic_DNA"/>
</dbReference>
<organism evidence="2 3">
    <name type="scientific">Pseudoduganella lurida</name>
    <dbReference type="NCBI Taxonomy" id="1036180"/>
    <lineage>
        <taxon>Bacteria</taxon>
        <taxon>Pseudomonadati</taxon>
        <taxon>Pseudomonadota</taxon>
        <taxon>Betaproteobacteria</taxon>
        <taxon>Burkholderiales</taxon>
        <taxon>Oxalobacteraceae</taxon>
        <taxon>Telluria group</taxon>
        <taxon>Pseudoduganella</taxon>
    </lineage>
</organism>
<reference evidence="2 3" key="1">
    <citation type="journal article" date="2015" name="Stand. Genomic Sci.">
        <title>Genomic Encyclopedia of Bacterial and Archaeal Type Strains, Phase III: the genomes of soil and plant-associated and newly described type strains.</title>
        <authorList>
            <person name="Whitman W.B."/>
            <person name="Woyke T."/>
            <person name="Klenk H.P."/>
            <person name="Zhou Y."/>
            <person name="Lilburn T.G."/>
            <person name="Beck B.J."/>
            <person name="De Vos P."/>
            <person name="Vandamme P."/>
            <person name="Eisen J.A."/>
            <person name="Garrity G."/>
            <person name="Hugenholtz P."/>
            <person name="Kyrpides N.C."/>
        </authorList>
    </citation>
    <scope>NUCLEOTIDE SEQUENCE [LARGE SCALE GENOMIC DNA]</scope>
    <source>
        <strain evidence="2 3">CGMCC 1.10822</strain>
    </source>
</reference>
<gene>
    <name evidence="2" type="ORF">IP91_03732</name>
</gene>
<comment type="caution">
    <text evidence="2">The sequence shown here is derived from an EMBL/GenBank/DDBJ whole genome shotgun (WGS) entry which is preliminary data.</text>
</comment>